<comment type="caution">
    <text evidence="1">The sequence shown here is derived from an EMBL/GenBank/DDBJ whole genome shotgun (WGS) entry which is preliminary data.</text>
</comment>
<reference evidence="1" key="1">
    <citation type="submission" date="2020-08" db="EMBL/GenBank/DDBJ databases">
        <title>Complete genome sequence of Weissella confusa strain FS54 provides insights into metabolic potential.</title>
        <authorList>
            <person name="Fhoula I."/>
            <person name="Najjari A."/>
            <person name="Lekired A."/>
            <person name="Bessrour-Aouam N."/>
            <person name="Jaballah S."/>
            <person name="Klibi N."/>
            <person name="Ouzari H.-I."/>
        </authorList>
    </citation>
    <scope>NUCLEOTIDE SEQUENCE</scope>
    <source>
        <strain evidence="1">FS54</strain>
    </source>
</reference>
<organism evidence="1 2">
    <name type="scientific">Weissella confusa</name>
    <name type="common">Lactobacillus confusus</name>
    <dbReference type="NCBI Taxonomy" id="1583"/>
    <lineage>
        <taxon>Bacteria</taxon>
        <taxon>Bacillati</taxon>
        <taxon>Bacillota</taxon>
        <taxon>Bacilli</taxon>
        <taxon>Lactobacillales</taxon>
        <taxon>Lactobacillaceae</taxon>
        <taxon>Weissella</taxon>
    </lineage>
</organism>
<evidence type="ECO:0000313" key="1">
    <source>
        <dbReference type="EMBL" id="MBC6498253.1"/>
    </source>
</evidence>
<evidence type="ECO:0000313" key="2">
    <source>
        <dbReference type="Proteomes" id="UP000650485"/>
    </source>
</evidence>
<proteinExistence type="predicted"/>
<gene>
    <name evidence="1" type="ORF">H7R52_02190</name>
</gene>
<dbReference type="EMBL" id="JACSZT010000003">
    <property type="protein sequence ID" value="MBC6498253.1"/>
    <property type="molecule type" value="Genomic_DNA"/>
</dbReference>
<protein>
    <submittedName>
        <fullName evidence="1">Uncharacterized protein</fullName>
    </submittedName>
</protein>
<accession>A0A923NGB6</accession>
<dbReference type="AlphaFoldDB" id="A0A923NGB6"/>
<dbReference type="Proteomes" id="UP000650485">
    <property type="component" value="Unassembled WGS sequence"/>
</dbReference>
<sequence>MEKNAVIAVFPKDEQAYKAFMDLKENERIISAGPVLHLTLWERKYQTNSWLVMAWTITTTTATCHMLRCYH</sequence>
<name>A0A923NGB6_WEICO</name>